<feature type="region of interest" description="Disordered" evidence="3">
    <location>
        <begin position="1"/>
        <end position="265"/>
    </location>
</feature>
<feature type="region of interest" description="Disordered" evidence="3">
    <location>
        <begin position="300"/>
        <end position="365"/>
    </location>
</feature>
<feature type="compositionally biased region" description="Polar residues" evidence="3">
    <location>
        <begin position="221"/>
        <end position="234"/>
    </location>
</feature>
<feature type="compositionally biased region" description="Low complexity" evidence="3">
    <location>
        <begin position="180"/>
        <end position="191"/>
    </location>
</feature>
<evidence type="ECO:0000256" key="1">
    <source>
        <dbReference type="ARBA" id="ARBA00006903"/>
    </source>
</evidence>
<proteinExistence type="inferred from homology"/>
<evidence type="ECO:0008006" key="6">
    <source>
        <dbReference type="Google" id="ProtNLM"/>
    </source>
</evidence>
<reference evidence="4 5" key="1">
    <citation type="submission" date="2024-01" db="EMBL/GenBank/DDBJ databases">
        <title>The genome of the rayed Mediterranean limpet Patella caerulea (Linnaeus, 1758).</title>
        <authorList>
            <person name="Anh-Thu Weber A."/>
            <person name="Halstead-Nussloch G."/>
        </authorList>
    </citation>
    <scope>NUCLEOTIDE SEQUENCE [LARGE SCALE GENOMIC DNA]</scope>
    <source>
        <strain evidence="4">AATW-2023a</strain>
        <tissue evidence="4">Whole specimen</tissue>
    </source>
</reference>
<feature type="compositionally biased region" description="Basic and acidic residues" evidence="3">
    <location>
        <begin position="155"/>
        <end position="169"/>
    </location>
</feature>
<dbReference type="InterPro" id="IPR007998">
    <property type="entry name" value="DUF719"/>
</dbReference>
<feature type="compositionally biased region" description="Basic and acidic residues" evidence="3">
    <location>
        <begin position="127"/>
        <end position="144"/>
    </location>
</feature>
<evidence type="ECO:0000256" key="2">
    <source>
        <dbReference type="ARBA" id="ARBA00022553"/>
    </source>
</evidence>
<sequence length="697" mass="77170">MSDSDDDAAFASADEGEINDPSAVGGMATQKIKEKKENVEQMTKQEPQKQASGRNEGKGKNKKKKKGKNGGKETGGKTLTDEKLSAKNLTEEKVVKAEERKTEKPDKIQSETDAQKTQAITKISTLVDDKKSQDNSDKQSDINSDKQSQISLDKQSQDNSDKQKQDNSDKQSQINSDKLSQISSNKQSISQDIHKTVVSEVNSSKTDQEDSVTKIPVKPDNVSNNNIVTESPESVTIPRERDHTPEQEEVLENLTSAAEEQSSGGWGWGWGSSLLKTATSSVSTFTHQVGDGFTTLMDTVETSLGAPPPEEMVKDETISDTEKDEKKETRATNKPESQPKTEAQTKTLDEKTNTQTAEGADRGGWFSNISSLVQNTVSESIGVLETIGTGSLDVMEKIGKKTYSVITEHDPGFRKARQFLGNKGDKQNLSALLRDAKDETDQKIEMEKESEEARKCHFGCLFDDYQGLAHLEALEILSNQSEKRVQTLLHAMSEETISEIKPELLQIKDIFEIDENDDEATEHDFVKLVTDQLTELHLGTTPDKLNKVQEKTRKWLIDFHSESGDDKTTTITRDPKEIHRLAIQSLAELTSKSVEQFHKAGELILLQKDGEKSYLDRSKALAGLTEVLCTEVGILSTKFSHCLNTVGESKELSEVVNPLVTNIYLEATNSSTYIQDAFQLLLPVLQNAVIQNSDVLQ</sequence>
<feature type="compositionally biased region" description="Polar residues" evidence="3">
    <location>
        <begin position="115"/>
        <end position="124"/>
    </location>
</feature>
<evidence type="ECO:0000313" key="4">
    <source>
        <dbReference type="EMBL" id="KAK6172802.1"/>
    </source>
</evidence>
<dbReference type="EMBL" id="JAZGQO010000011">
    <property type="protein sequence ID" value="KAK6172802.1"/>
    <property type="molecule type" value="Genomic_DNA"/>
</dbReference>
<name>A0AAN8J8J4_PATCE</name>
<evidence type="ECO:0000313" key="5">
    <source>
        <dbReference type="Proteomes" id="UP001347796"/>
    </source>
</evidence>
<protein>
    <recommendedName>
        <fullName evidence="6">Protein FAM114A2</fullName>
    </recommendedName>
</protein>
<dbReference type="PANTHER" id="PTHR12842">
    <property type="entry name" value="FI01459P"/>
    <property type="match status" value="1"/>
</dbReference>
<keyword evidence="5" id="KW-1185">Reference proteome</keyword>
<dbReference type="Pfam" id="PF05334">
    <property type="entry name" value="DUF719"/>
    <property type="match status" value="1"/>
</dbReference>
<feature type="compositionally biased region" description="Acidic residues" evidence="3">
    <location>
        <begin position="1"/>
        <end position="18"/>
    </location>
</feature>
<feature type="compositionally biased region" description="Basic and acidic residues" evidence="3">
    <location>
        <begin position="311"/>
        <end position="339"/>
    </location>
</feature>
<comment type="similarity">
    <text evidence="1">Belongs to the FAM114 family.</text>
</comment>
<organism evidence="4 5">
    <name type="scientific">Patella caerulea</name>
    <name type="common">Rayed Mediterranean limpet</name>
    <dbReference type="NCBI Taxonomy" id="87958"/>
    <lineage>
        <taxon>Eukaryota</taxon>
        <taxon>Metazoa</taxon>
        <taxon>Spiralia</taxon>
        <taxon>Lophotrochozoa</taxon>
        <taxon>Mollusca</taxon>
        <taxon>Gastropoda</taxon>
        <taxon>Patellogastropoda</taxon>
        <taxon>Patelloidea</taxon>
        <taxon>Patellidae</taxon>
        <taxon>Patella</taxon>
    </lineage>
</organism>
<feature type="compositionally biased region" description="Polar residues" evidence="3">
    <location>
        <begin position="40"/>
        <end position="53"/>
    </location>
</feature>
<feature type="compositionally biased region" description="Basic and acidic residues" evidence="3">
    <location>
        <begin position="70"/>
        <end position="114"/>
    </location>
</feature>
<dbReference type="AlphaFoldDB" id="A0AAN8J8J4"/>
<keyword evidence="2" id="KW-0597">Phosphoprotein</keyword>
<evidence type="ECO:0000256" key="3">
    <source>
        <dbReference type="SAM" id="MobiDB-lite"/>
    </source>
</evidence>
<dbReference type="PANTHER" id="PTHR12842:SF6">
    <property type="entry name" value="FI01459P"/>
    <property type="match status" value="1"/>
</dbReference>
<dbReference type="Proteomes" id="UP001347796">
    <property type="component" value="Unassembled WGS sequence"/>
</dbReference>
<feature type="compositionally biased region" description="Low complexity" evidence="3">
    <location>
        <begin position="145"/>
        <end position="154"/>
    </location>
</feature>
<accession>A0AAN8J8J4</accession>
<gene>
    <name evidence="4" type="ORF">SNE40_016388</name>
</gene>
<comment type="caution">
    <text evidence="4">The sequence shown here is derived from an EMBL/GenBank/DDBJ whole genome shotgun (WGS) entry which is preliminary data.</text>
</comment>
<feature type="compositionally biased region" description="Basic residues" evidence="3">
    <location>
        <begin position="60"/>
        <end position="69"/>
    </location>
</feature>